<gene>
    <name evidence="1" type="ORF">dnm_097460</name>
</gene>
<protein>
    <submittedName>
        <fullName evidence="1">Uncharacterized protein</fullName>
    </submittedName>
</protein>
<reference evidence="1" key="1">
    <citation type="journal article" date="2021" name="Microb. Physiol.">
        <title>Proteogenomic Insights into the Physiology of Marine, Sulfate-Reducing, Filamentous Desulfonema limicola and Desulfonema magnum.</title>
        <authorList>
            <person name="Schnaars V."/>
            <person name="Wohlbrand L."/>
            <person name="Scheve S."/>
            <person name="Hinrichs C."/>
            <person name="Reinhardt R."/>
            <person name="Rabus R."/>
        </authorList>
    </citation>
    <scope>NUCLEOTIDE SEQUENCE</scope>
    <source>
        <strain evidence="1">4be13</strain>
    </source>
</reference>
<dbReference type="AlphaFoldDB" id="A0A975GU43"/>
<evidence type="ECO:0000313" key="1">
    <source>
        <dbReference type="EMBL" id="QTA93642.1"/>
    </source>
</evidence>
<evidence type="ECO:0000313" key="2">
    <source>
        <dbReference type="Proteomes" id="UP000663722"/>
    </source>
</evidence>
<keyword evidence="2" id="KW-1185">Reference proteome</keyword>
<dbReference type="Proteomes" id="UP000663722">
    <property type="component" value="Chromosome"/>
</dbReference>
<dbReference type="RefSeq" id="WP_435051584.1">
    <property type="nucleotide sequence ID" value="NZ_CP061800.1"/>
</dbReference>
<organism evidence="1 2">
    <name type="scientific">Desulfonema magnum</name>
    <dbReference type="NCBI Taxonomy" id="45655"/>
    <lineage>
        <taxon>Bacteria</taxon>
        <taxon>Pseudomonadati</taxon>
        <taxon>Thermodesulfobacteriota</taxon>
        <taxon>Desulfobacteria</taxon>
        <taxon>Desulfobacterales</taxon>
        <taxon>Desulfococcaceae</taxon>
        <taxon>Desulfonema</taxon>
    </lineage>
</organism>
<accession>A0A975GU43</accession>
<proteinExistence type="predicted"/>
<sequence>MAVLAKYVLMPGAVLYRLRPMRDFLHTGGRASGMRSQAEPGNE</sequence>
<dbReference type="EMBL" id="CP061800">
    <property type="protein sequence ID" value="QTA93642.1"/>
    <property type="molecule type" value="Genomic_DNA"/>
</dbReference>
<name>A0A975GU43_9BACT</name>
<dbReference type="KEGG" id="dmm:dnm_097460"/>